<keyword evidence="4" id="KW-1185">Reference proteome</keyword>
<evidence type="ECO:0000259" key="2">
    <source>
        <dbReference type="Pfam" id="PF03372"/>
    </source>
</evidence>
<feature type="transmembrane region" description="Helical" evidence="1">
    <location>
        <begin position="21"/>
        <end position="41"/>
    </location>
</feature>
<feature type="domain" description="Endonuclease/exonuclease/phosphatase" evidence="2">
    <location>
        <begin position="116"/>
        <end position="324"/>
    </location>
</feature>
<dbReference type="SUPFAM" id="SSF56219">
    <property type="entry name" value="DNase I-like"/>
    <property type="match status" value="1"/>
</dbReference>
<keyword evidence="3" id="KW-0378">Hydrolase</keyword>
<keyword evidence="1" id="KW-1133">Transmembrane helix</keyword>
<gene>
    <name evidence="3" type="ORF">GCM10009533_49250</name>
</gene>
<name>A0ABP3NHB5_SACER</name>
<dbReference type="Gene3D" id="3.60.10.10">
    <property type="entry name" value="Endonuclease/exonuclease/phosphatase"/>
    <property type="match status" value="1"/>
</dbReference>
<keyword evidence="3" id="KW-0255">Endonuclease</keyword>
<keyword evidence="3" id="KW-0540">Nuclease</keyword>
<dbReference type="Proteomes" id="UP001500729">
    <property type="component" value="Unassembled WGS sequence"/>
</dbReference>
<organism evidence="3 4">
    <name type="scientific">Saccharopolyspora erythraea</name>
    <name type="common">Streptomyces erythraeus</name>
    <dbReference type="NCBI Taxonomy" id="1836"/>
    <lineage>
        <taxon>Bacteria</taxon>
        <taxon>Bacillati</taxon>
        <taxon>Actinomycetota</taxon>
        <taxon>Actinomycetes</taxon>
        <taxon>Pseudonocardiales</taxon>
        <taxon>Pseudonocardiaceae</taxon>
        <taxon>Saccharopolyspora</taxon>
    </lineage>
</organism>
<dbReference type="InterPro" id="IPR005135">
    <property type="entry name" value="Endo/exonuclease/phosphatase"/>
</dbReference>
<dbReference type="InterPro" id="IPR036691">
    <property type="entry name" value="Endo/exonu/phosph_ase_sf"/>
</dbReference>
<comment type="caution">
    <text evidence="3">The sequence shown here is derived from an EMBL/GenBank/DDBJ whole genome shotgun (WGS) entry which is preliminary data.</text>
</comment>
<accession>A0ABP3NHB5</accession>
<feature type="transmembrane region" description="Helical" evidence="1">
    <location>
        <begin position="83"/>
        <end position="101"/>
    </location>
</feature>
<evidence type="ECO:0000313" key="3">
    <source>
        <dbReference type="EMBL" id="GAA0544441.1"/>
    </source>
</evidence>
<evidence type="ECO:0000256" key="1">
    <source>
        <dbReference type="SAM" id="Phobius"/>
    </source>
</evidence>
<feature type="transmembrane region" description="Helical" evidence="1">
    <location>
        <begin position="53"/>
        <end position="76"/>
    </location>
</feature>
<dbReference type="EMBL" id="BAAAGS010000038">
    <property type="protein sequence ID" value="GAA0544441.1"/>
    <property type="molecule type" value="Genomic_DNA"/>
</dbReference>
<proteinExistence type="predicted"/>
<dbReference type="Pfam" id="PF03372">
    <property type="entry name" value="Exo_endo_phos"/>
    <property type="match status" value="1"/>
</dbReference>
<sequence>MERTLDDVEADEDREPGRRKSPAVTALLVLAALGFLGWAALPLTGYDSNRYAAALVALTQYAVPVGLLLVVLALVLRRWLTTLVVGLVTAALVASVAPRAIPDPPTPVQGTPLNVMSANLYFGEADAARIVELVRSNDVDVLSLQELTPALAAALDRAGLAQVLPHRVFEAHPGAEGTGIASRYPLRSLALVPPTTMRQPSALVDLPGSRDVEFVAVHPVIPVGSDTVGDWRREITVLPHTPAEGRPPRVLAGDFNATLDHSPLRGLLGRGYADAAEVAGAGLAPTWPRAGAWLPPPVTIDHVLVSEGVVVQDYRTFEVAGADHRAVVAHLVVAG</sequence>
<reference evidence="4" key="1">
    <citation type="journal article" date="2019" name="Int. J. Syst. Evol. Microbiol.">
        <title>The Global Catalogue of Microorganisms (GCM) 10K type strain sequencing project: providing services to taxonomists for standard genome sequencing and annotation.</title>
        <authorList>
            <consortium name="The Broad Institute Genomics Platform"/>
            <consortium name="The Broad Institute Genome Sequencing Center for Infectious Disease"/>
            <person name="Wu L."/>
            <person name="Ma J."/>
        </authorList>
    </citation>
    <scope>NUCLEOTIDE SEQUENCE [LARGE SCALE GENOMIC DNA]</scope>
    <source>
        <strain evidence="4">JCM 10303</strain>
    </source>
</reference>
<protein>
    <submittedName>
        <fullName evidence="3">Endonuclease/exonuclease/phosphatase family protein</fullName>
    </submittedName>
</protein>
<evidence type="ECO:0000313" key="4">
    <source>
        <dbReference type="Proteomes" id="UP001500729"/>
    </source>
</evidence>
<keyword evidence="1" id="KW-0472">Membrane</keyword>
<keyword evidence="1" id="KW-0812">Transmembrane</keyword>
<dbReference type="RefSeq" id="WP_009947464.1">
    <property type="nucleotide sequence ID" value="NZ_BAAAGS010000038.1"/>
</dbReference>
<dbReference type="GO" id="GO:0004519">
    <property type="term" value="F:endonuclease activity"/>
    <property type="evidence" value="ECO:0007669"/>
    <property type="project" value="UniProtKB-KW"/>
</dbReference>